<dbReference type="InterPro" id="IPR046439">
    <property type="entry name" value="ZF_RZ_dom"/>
</dbReference>
<keyword evidence="5" id="KW-0862">Zinc</keyword>
<dbReference type="PANTHER" id="PTHR22605">
    <property type="entry name" value="RZ-TYPE DOMAIN-CONTAINING PROTEIN"/>
    <property type="match status" value="1"/>
</dbReference>
<evidence type="ECO:0000313" key="9">
    <source>
        <dbReference type="EMBL" id="CAE7552064.1"/>
    </source>
</evidence>
<feature type="compositionally biased region" description="Basic and acidic residues" evidence="7">
    <location>
        <begin position="1504"/>
        <end position="1515"/>
    </location>
</feature>
<proteinExistence type="predicted"/>
<name>A0A812U0T2_9DINO</name>
<gene>
    <name evidence="9" type="primary">Rnf213</name>
    <name evidence="9" type="ORF">SNAT2548_LOCUS31010</name>
</gene>
<evidence type="ECO:0000256" key="2">
    <source>
        <dbReference type="ARBA" id="ARBA00022490"/>
    </source>
</evidence>
<dbReference type="EMBL" id="CAJNDS010002634">
    <property type="protein sequence ID" value="CAE7552064.1"/>
    <property type="molecule type" value="Genomic_DNA"/>
</dbReference>
<dbReference type="Pfam" id="PF20173">
    <property type="entry name" value="ZnF_RZ-type"/>
    <property type="match status" value="1"/>
</dbReference>
<dbReference type="GO" id="GO:0004842">
    <property type="term" value="F:ubiquitin-protein transferase activity"/>
    <property type="evidence" value="ECO:0007669"/>
    <property type="project" value="InterPro"/>
</dbReference>
<keyword evidence="4" id="KW-0863">Zinc-finger</keyword>
<sequence length="2116" mass="236581">MAKDIEQRFDDAREYEKGGEDRRGLVFLDEVGLAERSPNLPLKVLHKLLEMPGKQVSFVGLSNWALDAAKMNRCLLLSRGEASPQELRSTAEAILASGRDSQILADHLDAFGSAFLDMCKRLASKGFANFVGLRDFYAFVKLLDRKLPAAATELPPSLLVDALQRSFGGIPESLIQEVMLEPFFEHCKALVQEEFEDALHMRLPVLDLIHGNLRDLAVPERSQIGARHLLIFGPTAATAPLLLQEELKEQMPTVIFGSSFPGDKSIAAIYREIARIKQAMALGGCIMLVHAEDVYESLYDMLNQFYTQALGRTLCRLAIGAESRQCDVHPAFRCIVVADAEKASLYEAPLLNRFEKQQVDHTSFLKDEKLKELAPQLETWVSEVRGNTPASSAFLGFTEQTIPGLLLAAQRRKMSAEEALRWARQQLLATCLPKAWCRHSLSCGGKPDAHGWRPAAHSSLHDFLAQAMSHGYVMDWIIYTFSSAKTQLEPFLPKEWGESARLLNLSSVASAADAQRHIQDLFHGNQRALIVQASLDCGDQQVPRMLQHLMQMASTCRQQCADPQKWILFVVHLAFSRNIQVPMHCSGQAGFSVALLDELAPPVPWEETIINHTDGDWSTIVSLGLLVDIVKRNVWRLAVVPMRNQTADSHELIQANRQDLFALVEQHSFQEELLHYCHHCLHELQNIPNFSAGWQAKLSRSAIARAGSFRKAQIRHLEGALAKVIERFCQWVAIGSTGAGAFRVSENAALRELWRGTLRSEVFRGQLEDSTEADELLNRTAGLTQRLRLHCPFALLWHGVFEKAMSLLEAHSESEVEPWTRMREICRVDGQHMQRWFSGGACHAYGHDAILLAAFETGLTLEDHDVALLLDVVLSYARKSVRGVPLGPDVHLAIRKLWPVLPHLAKLESLGLMAPIRVAVRSEEPADRFLPSIAEAAVAAVTSDSFRPADILELQLKEVELLLTALSQVFIAGGSANGEIDQEKEKLQSLRQVLVHLVLPLGQRPPMRQLYEAMTALQTGRFQLSEVGEIVLGLWPGSQPWYQRVWHWFDRNNQRELRADGEKLAAVRHFFSTSLAQTPGLEAELDMALYLSTGAAPSMEVSKVLALQWLESCLGGSLLSCASKIQLARRLLSSQSSTVRGVLEDLLQKQFEKVGHRDHHAMAILVQACQGDLEARMQSVRDLRRHFVGLRGSGLDFAWGVAASKLVLMKAAKTVQDNRPDQVTTEVTSELLDAAGASSAGPSRRTLEVFLVKSLRMDRIELAQLKHRSVGLPEWRFLELPAISDGLPPASALVQEICPSDCLCHPTFLGQTYAVLKEDILKSKTAPNVSSTQLQPASDLTKVMAVFSTQYLGHFRSQVMPLAEKISVDSRFAHKLLTALLTNFPDCPAWQVQESSTADWVFMVRPVLHLALKSAEDRQSFWHRLLVSPQNFRQVLLPFMPGDEAAAVLAVLGTAQGQRAGVYQCRCGYTYTIGNCTQPWVRAQCPECHGQIGGENHQLQRGNRRLEDTGHDAWRRRTGRPGYSNVRGEAARQTWRDLTVTELRSGRFFLHGLLSLGTALQRAARSDLAELSAADLMRNMASDWQVLKELCNCSSEEMSECLHAIAKQSWYLPAPAGQQEADRTHLERLWSQHLRRAPSGRACPNDDGTRQAEERLRDELEDRVNVDQLPRRTVRDRMLPWVMRSWQPISGMHMMDELKGNPESARKHPLLLRAFEREADLITVSRLPHIASFQNFLLRHCESWTMSQAMKLTVGDVLEKELSESLQPLARGLFKAAMEAWNFVVPRARIDYQCRGELTLPSMPADPHQVPIAAWLRSDREDCPRSLEALLLARHLVDLHNELLGLATEALGMDEEDVATCCLADALHPFFLSYEPGSLDQWAAEAAQASIANRSLKFDWASAASRVHAIFSGARRIVPDKISVMNFLGQTRAQRPRNQAPLTEAVKQQLQRSLSNGLLQDACLTILRDMEAWLRIAPAPGQTAAEFARQVMHIAVDEIPDALNSLQTSQVSCAIESLEDAHSSPLEGLSEKYRVPLPDEVKRHLLALTASERAGMLQEWRHFFRNYLTDYKEPYGAQAALCAFWEVEDHPWVAALDRSGLTMSSFGPAFQELYSV</sequence>
<dbReference type="GO" id="GO:0002376">
    <property type="term" value="P:immune system process"/>
    <property type="evidence" value="ECO:0007669"/>
    <property type="project" value="UniProtKB-KW"/>
</dbReference>
<evidence type="ECO:0000256" key="7">
    <source>
        <dbReference type="SAM" id="MobiDB-lite"/>
    </source>
</evidence>
<reference evidence="9" key="1">
    <citation type="submission" date="2021-02" db="EMBL/GenBank/DDBJ databases">
        <authorList>
            <person name="Dougan E. K."/>
            <person name="Rhodes N."/>
            <person name="Thang M."/>
            <person name="Chan C."/>
        </authorList>
    </citation>
    <scope>NUCLEOTIDE SEQUENCE</scope>
</reference>
<keyword evidence="6" id="KW-0391">Immunity</keyword>
<dbReference type="OrthoDB" id="6110868at2759"/>
<dbReference type="Proteomes" id="UP000604046">
    <property type="component" value="Unassembled WGS sequence"/>
</dbReference>
<protein>
    <submittedName>
        <fullName evidence="9">Rnf213 protein</fullName>
    </submittedName>
</protein>
<keyword evidence="3" id="KW-0479">Metal-binding</keyword>
<comment type="caution">
    <text evidence="9">The sequence shown here is derived from an EMBL/GenBank/DDBJ whole genome shotgun (WGS) entry which is preliminary data.</text>
</comment>
<evidence type="ECO:0000259" key="8">
    <source>
        <dbReference type="PROSITE" id="PS51981"/>
    </source>
</evidence>
<organism evidence="9 10">
    <name type="scientific">Symbiodinium natans</name>
    <dbReference type="NCBI Taxonomy" id="878477"/>
    <lineage>
        <taxon>Eukaryota</taxon>
        <taxon>Sar</taxon>
        <taxon>Alveolata</taxon>
        <taxon>Dinophyceae</taxon>
        <taxon>Suessiales</taxon>
        <taxon>Symbiodiniaceae</taxon>
        <taxon>Symbiodinium</taxon>
    </lineage>
</organism>
<dbReference type="GO" id="GO:0005737">
    <property type="term" value="C:cytoplasm"/>
    <property type="evidence" value="ECO:0007669"/>
    <property type="project" value="UniProtKB-SubCell"/>
</dbReference>
<evidence type="ECO:0000256" key="4">
    <source>
        <dbReference type="ARBA" id="ARBA00022771"/>
    </source>
</evidence>
<keyword evidence="10" id="KW-1185">Reference proteome</keyword>
<accession>A0A812U0T2</accession>
<dbReference type="PROSITE" id="PS51981">
    <property type="entry name" value="ZF_RZ"/>
    <property type="match status" value="1"/>
</dbReference>
<dbReference type="InterPro" id="IPR031248">
    <property type="entry name" value="RNF213"/>
</dbReference>
<feature type="region of interest" description="Disordered" evidence="7">
    <location>
        <begin position="1500"/>
        <end position="1527"/>
    </location>
</feature>
<evidence type="ECO:0000256" key="5">
    <source>
        <dbReference type="ARBA" id="ARBA00022833"/>
    </source>
</evidence>
<dbReference type="GO" id="GO:0008270">
    <property type="term" value="F:zinc ion binding"/>
    <property type="evidence" value="ECO:0007669"/>
    <property type="project" value="UniProtKB-KW"/>
</dbReference>
<dbReference type="GO" id="GO:0016887">
    <property type="term" value="F:ATP hydrolysis activity"/>
    <property type="evidence" value="ECO:0007669"/>
    <property type="project" value="InterPro"/>
</dbReference>
<evidence type="ECO:0000313" key="10">
    <source>
        <dbReference type="Proteomes" id="UP000604046"/>
    </source>
</evidence>
<dbReference type="PANTHER" id="PTHR22605:SF1">
    <property type="entry name" value="RZ-TYPE DOMAIN-CONTAINING PROTEIN"/>
    <property type="match status" value="1"/>
</dbReference>
<comment type="subcellular location">
    <subcellularLocation>
        <location evidence="1">Cytoplasm</location>
    </subcellularLocation>
</comment>
<evidence type="ECO:0000256" key="6">
    <source>
        <dbReference type="ARBA" id="ARBA00022859"/>
    </source>
</evidence>
<feature type="domain" description="RZ-type" evidence="8">
    <location>
        <begin position="1440"/>
        <end position="1516"/>
    </location>
</feature>
<evidence type="ECO:0000256" key="3">
    <source>
        <dbReference type="ARBA" id="ARBA00022723"/>
    </source>
</evidence>
<keyword evidence="2" id="KW-0963">Cytoplasm</keyword>
<evidence type="ECO:0000256" key="1">
    <source>
        <dbReference type="ARBA" id="ARBA00004496"/>
    </source>
</evidence>